<evidence type="ECO:0000313" key="2">
    <source>
        <dbReference type="Proteomes" id="UP000197535"/>
    </source>
</evidence>
<dbReference type="Proteomes" id="UP000197535">
    <property type="component" value="Unassembled WGS sequence"/>
</dbReference>
<dbReference type="AlphaFoldDB" id="A0A254TAL1"/>
<name>A0A254TAL1_9BURK</name>
<evidence type="ECO:0000313" key="1">
    <source>
        <dbReference type="EMBL" id="OWW19689.1"/>
    </source>
</evidence>
<keyword evidence="2" id="KW-1185">Reference proteome</keyword>
<organism evidence="1 2">
    <name type="scientific">Noviherbaspirillum denitrificans</name>
    <dbReference type="NCBI Taxonomy" id="1968433"/>
    <lineage>
        <taxon>Bacteria</taxon>
        <taxon>Pseudomonadati</taxon>
        <taxon>Pseudomonadota</taxon>
        <taxon>Betaproteobacteria</taxon>
        <taxon>Burkholderiales</taxon>
        <taxon>Oxalobacteraceae</taxon>
        <taxon>Noviherbaspirillum</taxon>
    </lineage>
</organism>
<comment type="caution">
    <text evidence="1">The sequence shown here is derived from an EMBL/GenBank/DDBJ whole genome shotgun (WGS) entry which is preliminary data.</text>
</comment>
<reference evidence="1 2" key="1">
    <citation type="submission" date="2016-02" db="EMBL/GenBank/DDBJ databases">
        <authorList>
            <person name="Wen L."/>
            <person name="He K."/>
            <person name="Yang H."/>
        </authorList>
    </citation>
    <scope>NUCLEOTIDE SEQUENCE [LARGE SCALE GENOMIC DNA]</scope>
    <source>
        <strain evidence="1 2">TSA40</strain>
    </source>
</reference>
<accession>A0A254TAL1</accession>
<proteinExistence type="predicted"/>
<gene>
    <name evidence="1" type="ORF">AYR66_09440</name>
</gene>
<protein>
    <submittedName>
        <fullName evidence="1">Uncharacterized protein</fullName>
    </submittedName>
</protein>
<sequence>MNESGIVPPNDIWGLHMDLTSTDEVNRLICDFTTLQESWEANPGNFDWPRLEALARDGARAYNEGAGPSFHALALDGVEHSAFHERFLGYLLQAGFDPFHLARPGSGVAPVPVIDHASLADAAFANPSSARMRTMLMAIARERFAGMEEEVCASGRISAESMLTVEACAESIPPDLLQRIAPELVEPQRSGPRQRTVDPIEGYLSPAEIIVEGGHAPYG</sequence>
<dbReference type="EMBL" id="LSTO01000001">
    <property type="protein sequence ID" value="OWW19689.1"/>
    <property type="molecule type" value="Genomic_DNA"/>
</dbReference>